<evidence type="ECO:0000256" key="4">
    <source>
        <dbReference type="ARBA" id="ARBA00022519"/>
    </source>
</evidence>
<gene>
    <name evidence="9" type="ORF">METZ01_LOCUS280797</name>
</gene>
<evidence type="ECO:0000256" key="3">
    <source>
        <dbReference type="ARBA" id="ARBA00022475"/>
    </source>
</evidence>
<accession>A0A382KWM3</accession>
<name>A0A382KWM3_9ZZZZ</name>
<dbReference type="Pfam" id="PF04143">
    <property type="entry name" value="Sulf_transp"/>
    <property type="match status" value="1"/>
</dbReference>
<evidence type="ECO:0000256" key="1">
    <source>
        <dbReference type="ARBA" id="ARBA00004429"/>
    </source>
</evidence>
<reference evidence="9" key="1">
    <citation type="submission" date="2018-05" db="EMBL/GenBank/DDBJ databases">
        <authorList>
            <person name="Lanie J.A."/>
            <person name="Ng W.-L."/>
            <person name="Kazmierczak K.M."/>
            <person name="Andrzejewski T.M."/>
            <person name="Davidsen T.M."/>
            <person name="Wayne K.J."/>
            <person name="Tettelin H."/>
            <person name="Glass J.I."/>
            <person name="Rusch D."/>
            <person name="Podicherti R."/>
            <person name="Tsui H.-C.T."/>
            <person name="Winkler M.E."/>
        </authorList>
    </citation>
    <scope>NUCLEOTIDE SEQUENCE</scope>
</reference>
<dbReference type="PANTHER" id="PTHR30574:SF1">
    <property type="entry name" value="SULPHUR TRANSPORT DOMAIN-CONTAINING PROTEIN"/>
    <property type="match status" value="1"/>
</dbReference>
<evidence type="ECO:0000256" key="5">
    <source>
        <dbReference type="ARBA" id="ARBA00022692"/>
    </source>
</evidence>
<comment type="subcellular location">
    <subcellularLocation>
        <location evidence="1">Cell inner membrane</location>
        <topology evidence="1">Multi-pass membrane protein</topology>
    </subcellularLocation>
</comment>
<evidence type="ECO:0000256" key="6">
    <source>
        <dbReference type="ARBA" id="ARBA00022989"/>
    </source>
</evidence>
<feature type="transmembrane region" description="Helical" evidence="8">
    <location>
        <begin position="50"/>
        <end position="69"/>
    </location>
</feature>
<keyword evidence="2" id="KW-0813">Transport</keyword>
<keyword evidence="5 8" id="KW-0812">Transmembrane</keyword>
<evidence type="ECO:0000313" key="9">
    <source>
        <dbReference type="EMBL" id="SVC27943.1"/>
    </source>
</evidence>
<dbReference type="EMBL" id="UINC01082824">
    <property type="protein sequence ID" value="SVC27943.1"/>
    <property type="molecule type" value="Genomic_DNA"/>
</dbReference>
<keyword evidence="7 8" id="KW-0472">Membrane</keyword>
<keyword evidence="3" id="KW-1003">Cell membrane</keyword>
<evidence type="ECO:0000256" key="2">
    <source>
        <dbReference type="ARBA" id="ARBA00022448"/>
    </source>
</evidence>
<feature type="transmembrane region" description="Helical" evidence="8">
    <location>
        <begin position="75"/>
        <end position="94"/>
    </location>
</feature>
<keyword evidence="4" id="KW-0997">Cell inner membrane</keyword>
<dbReference type="AlphaFoldDB" id="A0A382KWM3"/>
<organism evidence="9">
    <name type="scientific">marine metagenome</name>
    <dbReference type="NCBI Taxonomy" id="408172"/>
    <lineage>
        <taxon>unclassified sequences</taxon>
        <taxon>metagenomes</taxon>
        <taxon>ecological metagenomes</taxon>
    </lineage>
</organism>
<keyword evidence="6 8" id="KW-1133">Transmembrane helix</keyword>
<feature type="transmembrane region" description="Helical" evidence="8">
    <location>
        <begin position="114"/>
        <end position="138"/>
    </location>
</feature>
<dbReference type="InterPro" id="IPR007272">
    <property type="entry name" value="Sulf_transp_TsuA/YedE"/>
</dbReference>
<evidence type="ECO:0000256" key="8">
    <source>
        <dbReference type="SAM" id="Phobius"/>
    </source>
</evidence>
<dbReference type="GO" id="GO:0005886">
    <property type="term" value="C:plasma membrane"/>
    <property type="evidence" value="ECO:0007669"/>
    <property type="project" value="UniProtKB-SubCell"/>
</dbReference>
<evidence type="ECO:0000256" key="7">
    <source>
        <dbReference type="ARBA" id="ARBA00023136"/>
    </source>
</evidence>
<sequence length="139" mass="14510">MNIINFTPISALTGGLLIGLSVALFFILNGRMIGISGIASNFLVSKNNRIENFLFLVGLILGPLIYNLISGKEINISISSSLILLIIGGTLVGFGTRISGGCTSGHGISGISRFSLRSIIATITFMIVGILTVLVTGIL</sequence>
<proteinExistence type="predicted"/>
<dbReference type="PANTHER" id="PTHR30574">
    <property type="entry name" value="INNER MEMBRANE PROTEIN YEDE"/>
    <property type="match status" value="1"/>
</dbReference>
<protein>
    <submittedName>
        <fullName evidence="9">Uncharacterized protein</fullName>
    </submittedName>
</protein>
<feature type="transmembrane region" description="Helical" evidence="8">
    <location>
        <begin position="6"/>
        <end position="29"/>
    </location>
</feature>